<dbReference type="PROSITE" id="PS00584">
    <property type="entry name" value="PFKB_KINASES_2"/>
    <property type="match status" value="1"/>
</dbReference>
<gene>
    <name evidence="6" type="ORF">A2786_00590</name>
</gene>
<dbReference type="InterPro" id="IPR002139">
    <property type="entry name" value="Ribo/fructo_kinase"/>
</dbReference>
<dbReference type="InterPro" id="IPR011611">
    <property type="entry name" value="PfkB_dom"/>
</dbReference>
<proteinExistence type="inferred from homology"/>
<name>A0A1G1VRF1_9BACT</name>
<accession>A0A1G1VRF1</accession>
<reference evidence="6 7" key="1">
    <citation type="journal article" date="2016" name="Nat. Commun.">
        <title>Thousands of microbial genomes shed light on interconnected biogeochemical processes in an aquifer system.</title>
        <authorList>
            <person name="Anantharaman K."/>
            <person name="Brown C.T."/>
            <person name="Hug L.A."/>
            <person name="Sharon I."/>
            <person name="Castelle C.J."/>
            <person name="Probst A.J."/>
            <person name="Thomas B.C."/>
            <person name="Singh A."/>
            <person name="Wilkins M.J."/>
            <person name="Karaoz U."/>
            <person name="Brodie E.L."/>
            <person name="Williams K.H."/>
            <person name="Hubbard S.S."/>
            <person name="Banfield J.F."/>
        </authorList>
    </citation>
    <scope>NUCLEOTIDE SEQUENCE [LARGE SCALE GENOMIC DNA]</scope>
</reference>
<dbReference type="SUPFAM" id="SSF53613">
    <property type="entry name" value="Ribokinase-like"/>
    <property type="match status" value="1"/>
</dbReference>
<organism evidence="6 7">
    <name type="scientific">Candidatus Chisholmbacteria bacterium RIFCSPHIGHO2_01_FULL_52_32</name>
    <dbReference type="NCBI Taxonomy" id="1797591"/>
    <lineage>
        <taxon>Bacteria</taxon>
        <taxon>Candidatus Chisholmiibacteriota</taxon>
    </lineage>
</organism>
<dbReference type="PANTHER" id="PTHR10584:SF166">
    <property type="entry name" value="RIBOKINASE"/>
    <property type="match status" value="1"/>
</dbReference>
<dbReference type="AlphaFoldDB" id="A0A1G1VRF1"/>
<evidence type="ECO:0000256" key="1">
    <source>
        <dbReference type="ARBA" id="ARBA00010688"/>
    </source>
</evidence>
<evidence type="ECO:0000259" key="5">
    <source>
        <dbReference type="Pfam" id="PF00294"/>
    </source>
</evidence>
<dbReference type="GO" id="GO:0006796">
    <property type="term" value="P:phosphate-containing compound metabolic process"/>
    <property type="evidence" value="ECO:0007669"/>
    <property type="project" value="UniProtKB-ARBA"/>
</dbReference>
<feature type="domain" description="Carbohydrate kinase PfkB" evidence="5">
    <location>
        <begin position="40"/>
        <end position="294"/>
    </location>
</feature>
<comment type="similarity">
    <text evidence="1 4">Belongs to the carbohydrate kinase PfkB family.</text>
</comment>
<dbReference type="Gene3D" id="3.40.1190.20">
    <property type="match status" value="1"/>
</dbReference>
<evidence type="ECO:0000313" key="7">
    <source>
        <dbReference type="Proteomes" id="UP000179233"/>
    </source>
</evidence>
<dbReference type="PANTHER" id="PTHR10584">
    <property type="entry name" value="SUGAR KINASE"/>
    <property type="match status" value="1"/>
</dbReference>
<dbReference type="InterPro" id="IPR029056">
    <property type="entry name" value="Ribokinase-like"/>
</dbReference>
<dbReference type="EMBL" id="MHCJ01000006">
    <property type="protein sequence ID" value="OGY17807.1"/>
    <property type="molecule type" value="Genomic_DNA"/>
</dbReference>
<evidence type="ECO:0000256" key="4">
    <source>
        <dbReference type="RuleBase" id="RU003704"/>
    </source>
</evidence>
<comment type="caution">
    <text evidence="6">The sequence shown here is derived from an EMBL/GenBank/DDBJ whole genome shotgun (WGS) entry which is preliminary data.</text>
</comment>
<keyword evidence="3 4" id="KW-0418">Kinase</keyword>
<dbReference type="InterPro" id="IPR002173">
    <property type="entry name" value="Carboh/pur_kinase_PfkB_CS"/>
</dbReference>
<dbReference type="Pfam" id="PF00294">
    <property type="entry name" value="PfkB"/>
    <property type="match status" value="1"/>
</dbReference>
<protein>
    <recommendedName>
        <fullName evidence="5">Carbohydrate kinase PfkB domain-containing protein</fullName>
    </recommendedName>
</protein>
<dbReference type="Proteomes" id="UP000179233">
    <property type="component" value="Unassembled WGS sequence"/>
</dbReference>
<dbReference type="GO" id="GO:0016301">
    <property type="term" value="F:kinase activity"/>
    <property type="evidence" value="ECO:0007669"/>
    <property type="project" value="UniProtKB-KW"/>
</dbReference>
<keyword evidence="2 4" id="KW-0808">Transferase</keyword>
<evidence type="ECO:0000313" key="6">
    <source>
        <dbReference type="EMBL" id="OGY17807.1"/>
    </source>
</evidence>
<dbReference type="PRINTS" id="PR00990">
    <property type="entry name" value="RIBOKINASE"/>
</dbReference>
<sequence>MYDVVTVGSAVLDVFVKSRSYKLLASKNFDGGVAICEPYEGKIEASEIEIVSGGGGTNNAVSFSRKGLRTAVIAEMGRDLAGKMVASELVREGVDTRHLVVEEGEETAISVILVSGEGGRAIVTYRGASRMLTHKDIPWKQLHTRWLHISSLGGRMGLLEELVSFAKKQGIRVALNPGNGEIDLRERLLPLLPHVEVLLMNREEATRLTHIDFSDTKVFRSKACLVGPATSVITAGELGGKVCGKGECFFYSGSKKPKVSSVGAGDAFGSGFVAGLILQKSLVEAASWGSRNAEGVLQFLSAKRGLLYRSQLEGKSPITRR</sequence>
<evidence type="ECO:0000256" key="3">
    <source>
        <dbReference type="ARBA" id="ARBA00022777"/>
    </source>
</evidence>
<evidence type="ECO:0000256" key="2">
    <source>
        <dbReference type="ARBA" id="ARBA00022679"/>
    </source>
</evidence>